<dbReference type="RefSeq" id="WP_068450702.1">
    <property type="nucleotide sequence ID" value="NZ_JBCEWA010000013.1"/>
</dbReference>
<gene>
    <name evidence="1" type="ORF">AAF454_13710</name>
</gene>
<sequence length="68" mass="7670">MSTVISKEELIAVGYPKSTEQGIIREDKALMIQKGYAFFNNKRLGCVPKEAVEQITGIKFYILLGDFK</sequence>
<dbReference type="EMBL" id="JBCEWA010000013">
    <property type="protein sequence ID" value="MEL5989465.1"/>
    <property type="molecule type" value="Genomic_DNA"/>
</dbReference>
<protein>
    <submittedName>
        <fullName evidence="1">DUF3173 family protein</fullName>
    </submittedName>
</protein>
<name>A0ABU9LND5_9BACL</name>
<dbReference type="Pfam" id="PF11372">
    <property type="entry name" value="DUF3173"/>
    <property type="match status" value="1"/>
</dbReference>
<accession>A0ABU9LND5</accession>
<organism evidence="1 2">
    <name type="scientific">Kurthia gibsonii</name>
    <dbReference type="NCBI Taxonomy" id="33946"/>
    <lineage>
        <taxon>Bacteria</taxon>
        <taxon>Bacillati</taxon>
        <taxon>Bacillota</taxon>
        <taxon>Bacilli</taxon>
        <taxon>Bacillales</taxon>
        <taxon>Caryophanaceae</taxon>
        <taxon>Kurthia</taxon>
    </lineage>
</organism>
<comment type="caution">
    <text evidence="1">The sequence shown here is derived from an EMBL/GenBank/DDBJ whole genome shotgun (WGS) entry which is preliminary data.</text>
</comment>
<reference evidence="1 2" key="1">
    <citation type="submission" date="2024-04" db="EMBL/GenBank/DDBJ databases">
        <authorList>
            <person name="Wu Y.S."/>
            <person name="Zhang L."/>
        </authorList>
    </citation>
    <scope>NUCLEOTIDE SEQUENCE [LARGE SCALE GENOMIC DNA]</scope>
    <source>
        <strain evidence="1 2">KG-01</strain>
    </source>
</reference>
<evidence type="ECO:0000313" key="2">
    <source>
        <dbReference type="Proteomes" id="UP001398420"/>
    </source>
</evidence>
<keyword evidence="2" id="KW-1185">Reference proteome</keyword>
<dbReference type="Proteomes" id="UP001398420">
    <property type="component" value="Unassembled WGS sequence"/>
</dbReference>
<dbReference type="InterPro" id="IPR021512">
    <property type="entry name" value="DUF3173"/>
</dbReference>
<evidence type="ECO:0000313" key="1">
    <source>
        <dbReference type="EMBL" id="MEL5989465.1"/>
    </source>
</evidence>
<proteinExistence type="predicted"/>